<sequence length="1264" mass="141610">METLEVRKEGLGLHVKKFSVVLVVIFIALPLVLINLYMYRYYSFDLIGSFARSKVQEENTQHAKASVADSTNASYPPKEMPNGTSVNGVFVPAYGNGSSPQGELSPRNSLTDATLLNGSSDPGFGQPSGSRNDSTEPDTANVPDGKLTNQHLAGAYAEGSDYGNRSSQLNGPSGAGPVSSRNDSSEPTRMDNGKYLNGLLAPGFDEGSCLSRYMSFLYRKSSPHKPSSYLLSKLRKYENLHEHCGPFTKSYNRSVKELQSNLIGKSRSCKYIVWIGSNGMGNRIISMASAFLYALLTNRVLLVDHRADMTDLFCEPFPNASWLLPVDFPLRKHFHRFKARRAYSSGSMRRENVINSSKELPPSFVFLSPPHLDCNLDQLFLCDQNQALLQKVPWLILSSDQYFSPSFFLVQSFKQEVSKLFPEKDTVFHNLGRYLFHPSNDVWRLVTKFYDAHLAKVDERIGLQVRVFSSKNTPYQLVMDQILACTQKTKLLPDLDTKKSPSSHSRKQISKAVLIASLTSRFYENISSMYFETPTVTGEVIRVYQPSHEEYQHKGDSMHNMKAWAEMYLLSLSDVLVTSAGSTFGYVAQGLGGLKPWILIKPQNRQIPDPPCQKDISMEPCFHYPPSYFCDAKEKVDSGSLAPYVRHCEDRKRGLLEVTVEPEALTAGTILTVIFKNDCSSSNKIPSGELLPAALRNGSDHEIASKNFSSQSTGMSDDKILLSPGLGNESSANVDSSGPTTVPDKKHNSTPTVSGISIESDSTSQDLKTSKIGFSEESSSRKGSSQHTDMAKDKLLDGLLAPGFDEGSCLSRYQSFLYRKSSPHKPSPYLLSKLRDYENLHKRCGPYTKHYSEAVKGLKSGHSSSRDCKYIAWIPANGLGNRMISLASTFLYAILTNRVLLGQHKHDMADVFCEPFPNSSWTLPTKFPLRSYDNVQFRHAHGYGTMLVNANRNLTTNSPPFYLYLNLDHSDFDLDKRSFYCDQTQAFLHEVPWLFLISDQYFAPSFFLIPSLKEEVSKMFPDKETIFFHLGRYLFHPSNKAWGLITRFYQAYLAKADEKIGLQIRVPHPKNIPFESITETILACTLKEKLLPEVDTQSSVVSPSENRTSKAIMIASLYPTFYENISSMYLSMPTVTGEVISVHQPSHEEYQHFGDSMHNIKALADIYLLSLTDVLVTSGTSTFGYVAQGLGALKPWILHKLGKEVPHPACVQDISHEPCFHYPPNYNECETNTTIDAGAVYPYLRHCKDHHVGVKLVRDQDREQ</sequence>
<dbReference type="Pfam" id="PF03254">
    <property type="entry name" value="XG_FTase"/>
    <property type="match status" value="2"/>
</dbReference>
<evidence type="ECO:0000256" key="4">
    <source>
        <dbReference type="ARBA" id="ARBA00022679"/>
    </source>
</evidence>
<dbReference type="PANTHER" id="PTHR31889:SF52">
    <property type="entry name" value="FUCOSYLTRANSFERASE"/>
    <property type="match status" value="1"/>
</dbReference>
<comment type="caution">
    <text evidence="10">The sequence shown here is derived from an EMBL/GenBank/DDBJ whole genome shotgun (WGS) entry which is preliminary data.</text>
</comment>
<proteinExistence type="inferred from homology"/>
<keyword evidence="9" id="KW-0812">Transmembrane</keyword>
<evidence type="ECO:0000256" key="1">
    <source>
        <dbReference type="ARBA" id="ARBA00004555"/>
    </source>
</evidence>
<evidence type="ECO:0000313" key="11">
    <source>
        <dbReference type="Proteomes" id="UP001141552"/>
    </source>
</evidence>
<feature type="transmembrane region" description="Helical" evidence="9">
    <location>
        <begin position="20"/>
        <end position="39"/>
    </location>
</feature>
<evidence type="ECO:0000256" key="9">
    <source>
        <dbReference type="SAM" id="Phobius"/>
    </source>
</evidence>
<evidence type="ECO:0000256" key="8">
    <source>
        <dbReference type="SAM" id="MobiDB-lite"/>
    </source>
</evidence>
<feature type="compositionally biased region" description="Low complexity" evidence="8">
    <location>
        <begin position="775"/>
        <end position="785"/>
    </location>
</feature>
<name>A0A9Q0FL29_9ROSI</name>
<feature type="compositionally biased region" description="Polar residues" evidence="8">
    <location>
        <begin position="749"/>
        <end position="767"/>
    </location>
</feature>
<evidence type="ECO:0000313" key="10">
    <source>
        <dbReference type="EMBL" id="KAJ4833494.1"/>
    </source>
</evidence>
<dbReference type="OrthoDB" id="428346at2759"/>
<keyword evidence="9" id="KW-0472">Membrane</keyword>
<dbReference type="EMBL" id="JAKUCV010004931">
    <property type="protein sequence ID" value="KAJ4833494.1"/>
    <property type="molecule type" value="Genomic_DNA"/>
</dbReference>
<comment type="similarity">
    <text evidence="2">Belongs to the glycosyltransferase 37 family.</text>
</comment>
<keyword evidence="5" id="KW-0333">Golgi apparatus</keyword>
<evidence type="ECO:0008006" key="12">
    <source>
        <dbReference type="Google" id="ProtNLM"/>
    </source>
</evidence>
<dbReference type="AlphaFoldDB" id="A0A9Q0FL29"/>
<feature type="compositionally biased region" description="Polar residues" evidence="8">
    <location>
        <begin position="96"/>
        <end position="120"/>
    </location>
</feature>
<keyword evidence="7" id="KW-0961">Cell wall biogenesis/degradation</keyword>
<dbReference type="Gene3D" id="3.40.50.11340">
    <property type="match status" value="2"/>
</dbReference>
<evidence type="ECO:0000256" key="3">
    <source>
        <dbReference type="ARBA" id="ARBA00022676"/>
    </source>
</evidence>
<dbReference type="GO" id="GO:0005794">
    <property type="term" value="C:Golgi apparatus"/>
    <property type="evidence" value="ECO:0007669"/>
    <property type="project" value="UniProtKB-SubCell"/>
</dbReference>
<dbReference type="GO" id="GO:0009969">
    <property type="term" value="P:xyloglucan biosynthetic process"/>
    <property type="evidence" value="ECO:0007669"/>
    <property type="project" value="TreeGrafter"/>
</dbReference>
<organism evidence="10 11">
    <name type="scientific">Turnera subulata</name>
    <dbReference type="NCBI Taxonomy" id="218843"/>
    <lineage>
        <taxon>Eukaryota</taxon>
        <taxon>Viridiplantae</taxon>
        <taxon>Streptophyta</taxon>
        <taxon>Embryophyta</taxon>
        <taxon>Tracheophyta</taxon>
        <taxon>Spermatophyta</taxon>
        <taxon>Magnoliopsida</taxon>
        <taxon>eudicotyledons</taxon>
        <taxon>Gunneridae</taxon>
        <taxon>Pentapetalae</taxon>
        <taxon>rosids</taxon>
        <taxon>fabids</taxon>
        <taxon>Malpighiales</taxon>
        <taxon>Passifloraceae</taxon>
        <taxon>Turnera</taxon>
    </lineage>
</organism>
<evidence type="ECO:0000256" key="7">
    <source>
        <dbReference type="ARBA" id="ARBA00023316"/>
    </source>
</evidence>
<dbReference type="Proteomes" id="UP001141552">
    <property type="component" value="Unassembled WGS sequence"/>
</dbReference>
<keyword evidence="4" id="KW-0808">Transferase</keyword>
<dbReference type="PANTHER" id="PTHR31889">
    <property type="entry name" value="FUCOSYLTRANSFERASE 2-RELATED"/>
    <property type="match status" value="1"/>
</dbReference>
<feature type="compositionally biased region" description="Polar residues" evidence="8">
    <location>
        <begin position="706"/>
        <end position="715"/>
    </location>
</feature>
<keyword evidence="9" id="KW-1133">Transmembrane helix</keyword>
<dbReference type="GO" id="GO:0008107">
    <property type="term" value="F:galactoside 2-alpha-L-fucosyltransferase activity"/>
    <property type="evidence" value="ECO:0007669"/>
    <property type="project" value="InterPro"/>
</dbReference>
<evidence type="ECO:0000256" key="5">
    <source>
        <dbReference type="ARBA" id="ARBA00023034"/>
    </source>
</evidence>
<feature type="compositionally biased region" description="Polar residues" evidence="8">
    <location>
        <begin position="728"/>
        <end position="740"/>
    </location>
</feature>
<gene>
    <name evidence="10" type="ORF">Tsubulata_006665</name>
</gene>
<comment type="subcellular location">
    <subcellularLocation>
        <location evidence="1">Golgi apparatus</location>
    </subcellularLocation>
</comment>
<keyword evidence="6" id="KW-0325">Glycoprotein</keyword>
<accession>A0A9Q0FL29</accession>
<feature type="region of interest" description="Disordered" evidence="8">
    <location>
        <begin position="705"/>
        <end position="789"/>
    </location>
</feature>
<keyword evidence="3" id="KW-0328">Glycosyltransferase</keyword>
<dbReference type="FunFam" id="3.40.50.11340:FF:000005">
    <property type="entry name" value="Galactoside 2-alpha-L-fucosyltransferase"/>
    <property type="match status" value="2"/>
</dbReference>
<evidence type="ECO:0000256" key="2">
    <source>
        <dbReference type="ARBA" id="ARBA00010481"/>
    </source>
</evidence>
<dbReference type="GO" id="GO:0016020">
    <property type="term" value="C:membrane"/>
    <property type="evidence" value="ECO:0007669"/>
    <property type="project" value="InterPro"/>
</dbReference>
<reference evidence="10" key="1">
    <citation type="submission" date="2022-02" db="EMBL/GenBank/DDBJ databases">
        <authorList>
            <person name="Henning P.M."/>
            <person name="McCubbin A.G."/>
            <person name="Shore J.S."/>
        </authorList>
    </citation>
    <scope>NUCLEOTIDE SEQUENCE</scope>
    <source>
        <strain evidence="10">F60SS</strain>
        <tissue evidence="10">Leaves</tissue>
    </source>
</reference>
<protein>
    <recommendedName>
        <fullName evidence="12">Fucosyltransferase</fullName>
    </recommendedName>
</protein>
<dbReference type="GO" id="GO:0071555">
    <property type="term" value="P:cell wall organization"/>
    <property type="evidence" value="ECO:0007669"/>
    <property type="project" value="UniProtKB-KW"/>
</dbReference>
<reference evidence="10" key="2">
    <citation type="journal article" date="2023" name="Plants (Basel)">
        <title>Annotation of the Turnera subulata (Passifloraceae) Draft Genome Reveals the S-Locus Evolved after the Divergence of Turneroideae from Passifloroideae in a Stepwise Manner.</title>
        <authorList>
            <person name="Henning P.M."/>
            <person name="Roalson E.H."/>
            <person name="Mir W."/>
            <person name="McCubbin A.G."/>
            <person name="Shore J.S."/>
        </authorList>
    </citation>
    <scope>NUCLEOTIDE SEQUENCE</scope>
    <source>
        <strain evidence="10">F60SS</strain>
    </source>
</reference>
<dbReference type="GO" id="GO:0042546">
    <property type="term" value="P:cell wall biogenesis"/>
    <property type="evidence" value="ECO:0007669"/>
    <property type="project" value="InterPro"/>
</dbReference>
<keyword evidence="11" id="KW-1185">Reference proteome</keyword>
<feature type="region of interest" description="Disordered" evidence="8">
    <location>
        <begin position="61"/>
        <end position="189"/>
    </location>
</feature>
<evidence type="ECO:0000256" key="6">
    <source>
        <dbReference type="ARBA" id="ARBA00023180"/>
    </source>
</evidence>
<dbReference type="InterPro" id="IPR004938">
    <property type="entry name" value="XG_FTase"/>
</dbReference>